<dbReference type="EMBL" id="BDDD01004238">
    <property type="protein sequence ID" value="GAV87229.1"/>
    <property type="molecule type" value="Genomic_DNA"/>
</dbReference>
<organism evidence="2 3">
    <name type="scientific">Cephalotus follicularis</name>
    <name type="common">Albany pitcher plant</name>
    <dbReference type="NCBI Taxonomy" id="3775"/>
    <lineage>
        <taxon>Eukaryota</taxon>
        <taxon>Viridiplantae</taxon>
        <taxon>Streptophyta</taxon>
        <taxon>Embryophyta</taxon>
        <taxon>Tracheophyta</taxon>
        <taxon>Spermatophyta</taxon>
        <taxon>Magnoliopsida</taxon>
        <taxon>eudicotyledons</taxon>
        <taxon>Gunneridae</taxon>
        <taxon>Pentapetalae</taxon>
        <taxon>rosids</taxon>
        <taxon>fabids</taxon>
        <taxon>Oxalidales</taxon>
        <taxon>Cephalotaceae</taxon>
        <taxon>Cephalotus</taxon>
    </lineage>
</organism>
<dbReference type="InParanoid" id="A0A1Q3D442"/>
<proteinExistence type="predicted"/>
<gene>
    <name evidence="2" type="ORF">CFOL_v3_30655</name>
</gene>
<reference evidence="3" key="1">
    <citation type="submission" date="2016-04" db="EMBL/GenBank/DDBJ databases">
        <title>Cephalotus genome sequencing.</title>
        <authorList>
            <person name="Fukushima K."/>
            <person name="Hasebe M."/>
            <person name="Fang X."/>
        </authorList>
    </citation>
    <scope>NUCLEOTIDE SEQUENCE [LARGE SCALE GENOMIC DNA]</scope>
    <source>
        <strain evidence="3">cv. St1</strain>
    </source>
</reference>
<accession>A0A1Q3D442</accession>
<evidence type="ECO:0000259" key="1">
    <source>
        <dbReference type="Pfam" id="PF14111"/>
    </source>
</evidence>
<dbReference type="InterPro" id="IPR025558">
    <property type="entry name" value="DUF4283"/>
</dbReference>
<keyword evidence="3" id="KW-1185">Reference proteome</keyword>
<sequence>LSFHEPKLVNGVCVVEPPDKVFELGVKEWSNALVGYFVGKRIPFKIVKEYLEKKWRKWGGVSVIIGDNGTFLFKFDNSAARDLVLSNAPWEVWGAYLALRRWEEGMSLSKDSFSSILVWVKLYNVPSDLWTKTGLSYVASALGVPLCMDAATTAGNCLSFARVCVEMKASSSFPTSYKVRRRNGTLVDVMAQYAWKPSACSVCKVFDHSSNQCHLVSKKDLIVRQGGVGVHGVPAKIGGLSPESEGADVCKRQRVEPVVAPREDSSLAPKEVGASYVGERVRNVRQDDGVPRNLGEGDLVNSLGFETLQAEDGVSIPQIVAAAGPIEPPEVSEHPPVFARSRTVVIHRSGRGRILSHPSNKYRRQCLSLRIHPPWTLKS</sequence>
<feature type="domain" description="DUF4283" evidence="1">
    <location>
        <begin position="27"/>
        <end position="108"/>
    </location>
</feature>
<comment type="caution">
    <text evidence="2">The sequence shown here is derived from an EMBL/GenBank/DDBJ whole genome shotgun (WGS) entry which is preliminary data.</text>
</comment>
<dbReference type="PANTHER" id="PTHR31286:SF99">
    <property type="entry name" value="DUF4283 DOMAIN-CONTAINING PROTEIN"/>
    <property type="match status" value="1"/>
</dbReference>
<protein>
    <submittedName>
        <fullName evidence="2">DUF4283 domain-containing protein</fullName>
    </submittedName>
</protein>
<dbReference type="InterPro" id="IPR040256">
    <property type="entry name" value="At4g02000-like"/>
</dbReference>
<evidence type="ECO:0000313" key="3">
    <source>
        <dbReference type="Proteomes" id="UP000187406"/>
    </source>
</evidence>
<dbReference type="PANTHER" id="PTHR31286">
    <property type="entry name" value="GLYCINE-RICH CELL WALL STRUCTURAL PROTEIN 1.8-LIKE"/>
    <property type="match status" value="1"/>
</dbReference>
<dbReference type="Pfam" id="PF14111">
    <property type="entry name" value="DUF4283"/>
    <property type="match status" value="1"/>
</dbReference>
<evidence type="ECO:0000313" key="2">
    <source>
        <dbReference type="EMBL" id="GAV87229.1"/>
    </source>
</evidence>
<dbReference type="OrthoDB" id="1701901at2759"/>
<name>A0A1Q3D442_CEPFO</name>
<feature type="non-terminal residue" evidence="2">
    <location>
        <position position="1"/>
    </location>
</feature>
<dbReference type="Proteomes" id="UP000187406">
    <property type="component" value="Unassembled WGS sequence"/>
</dbReference>
<dbReference type="AlphaFoldDB" id="A0A1Q3D442"/>